<dbReference type="AlphaFoldDB" id="A0A177EIJ5"/>
<comment type="similarity">
    <text evidence="2">Belongs to the cation transport ATPase (P-type) (TC 3.A.3) family. Type V subfamily.</text>
</comment>
<proteinExistence type="inferred from homology"/>
<dbReference type="Pfam" id="PF00702">
    <property type="entry name" value="Hydrolase"/>
    <property type="match status" value="1"/>
</dbReference>
<accession>A0A177EIJ5</accession>
<feature type="transmembrane region" description="Helical" evidence="11">
    <location>
        <begin position="928"/>
        <end position="947"/>
    </location>
</feature>
<dbReference type="InterPro" id="IPR036412">
    <property type="entry name" value="HAD-like_sf"/>
</dbReference>
<sequence length="1039" mass="114997">MNFELYRKRELWTHSYVIPAYAYPVIYGVFGHYSIGESQTSGAVIGMFFCALVQAFMFLSSFWGTAMYKAAKLQKAKCLASAEMVLVSRSRGEGRADQTGFATLKTTTTTVSGEKTLITWFEFDNDIYYFENGVPVKVGINLEVPFSAFLERSTLSRPEQKAFLFRDGKEKVLMPKNEFKIEPPTFLKMFAEHAVSPFFVFQIFCALLWMLDEYWKYSLFTFFTIISFEAGMVFQRLTNIRQLRSLNLAPQKIVRVVNEKPEETLSTELMPGDTVFIGENIQVPADLLILKGTAVTNESMLSGEATPVGKESIPDTKDVFSLSHHKKHVLYGGTKILKVGEKGVLCIVLRTGFMTEQGELIKSMVASEDTISENNLEAYLFILAMLVFAIASCIYVTRESVGLGKSVYKIVLECIMILTNVVPPELPMELTIAVNSSLQELVGLGVYCLEPFRIPFAGKITACCFDKTGTLTELNFQLENVEFGDEEKSRLVLGACHSAITLDGKVEGDPLDLCGIDFVAATLASDTEIVVDTKTYRVIRRFSFDSDLKRATVLVQAEDSYFVLMKGAPETVSTFLEKTPAFYNKFEAFAEKGYRVLTLAMKKLAHPPRGDVSRSSLEKNLEFSGFALYNSKLKKDAQETITHLAQSGHKVMMITGDNEKTAISVAKQLGMYNGHSLTGAGSIATFLKTVEQTDKNKRSEIIWPSVFARANPDSKERIIALLNASGEYTLMCGDGTNDVGALKAAHAGIALLEGTKTKGKAVTLPGNIGQSMFIIDEEIKLKLGDASVAAPFTSRTGSLQSVIDVISRGRSALVSTIQMYKVLALNSLLSAYTLSVFNSMGVRYGDFQMTAAGVLSALAFTFFGKSKPLPRISTEKPVAKIFSPYIVISVIFQTLVHIASFYTVYLGVVQHGAVKFQEKFEPTLANTTMFLLSTALQVTTLIVNYVGRPFRESLPENQKLLNSLLISAALVVLCTLETFPELNEKMELVSIPADMKKRLLGVMGIDLILCLLIEKFSFEVFMKRTSTSPKQTLTEKKNV</sequence>
<dbReference type="Gene3D" id="3.40.50.1000">
    <property type="entry name" value="HAD superfamily/HAD-like"/>
    <property type="match status" value="1"/>
</dbReference>
<evidence type="ECO:0000256" key="1">
    <source>
        <dbReference type="ARBA" id="ARBA00004141"/>
    </source>
</evidence>
<dbReference type="PRINTS" id="PR00120">
    <property type="entry name" value="HATPASE"/>
</dbReference>
<dbReference type="GO" id="GO:0140358">
    <property type="term" value="F:P-type transmembrane transporter activity"/>
    <property type="evidence" value="ECO:0007669"/>
    <property type="project" value="InterPro"/>
</dbReference>
<dbReference type="Pfam" id="PF00122">
    <property type="entry name" value="E1-E2_ATPase"/>
    <property type="match status" value="1"/>
</dbReference>
<dbReference type="InterPro" id="IPR001757">
    <property type="entry name" value="P_typ_ATPase"/>
</dbReference>
<dbReference type="InterPro" id="IPR018303">
    <property type="entry name" value="ATPase_P-typ_P_site"/>
</dbReference>
<feature type="transmembrane region" description="Helical" evidence="11">
    <location>
        <begin position="885"/>
        <end position="908"/>
    </location>
</feature>
<dbReference type="InterPro" id="IPR044492">
    <property type="entry name" value="P_typ_ATPase_HD_dom"/>
</dbReference>
<dbReference type="GO" id="GO:0016887">
    <property type="term" value="F:ATP hydrolysis activity"/>
    <property type="evidence" value="ECO:0007669"/>
    <property type="project" value="InterPro"/>
</dbReference>
<evidence type="ECO:0000256" key="6">
    <source>
        <dbReference type="ARBA" id="ARBA00022840"/>
    </source>
</evidence>
<feature type="transmembrane region" description="Helical" evidence="11">
    <location>
        <begin position="190"/>
        <end position="211"/>
    </location>
</feature>
<dbReference type="PROSITE" id="PS00154">
    <property type="entry name" value="ATPASE_E1_E2"/>
    <property type="match status" value="1"/>
</dbReference>
<dbReference type="InterPro" id="IPR023214">
    <property type="entry name" value="HAD_sf"/>
</dbReference>
<dbReference type="SFLD" id="SFLDG00002">
    <property type="entry name" value="C1.7:_P-type_atpase_like"/>
    <property type="match status" value="1"/>
</dbReference>
<evidence type="ECO:0000256" key="11">
    <source>
        <dbReference type="SAM" id="Phobius"/>
    </source>
</evidence>
<dbReference type="Gene3D" id="3.40.1110.10">
    <property type="entry name" value="Calcium-transporting ATPase, cytoplasmic domain N"/>
    <property type="match status" value="1"/>
</dbReference>
<feature type="transmembrane region" description="Helical" evidence="11">
    <location>
        <begin position="999"/>
        <end position="1018"/>
    </location>
</feature>
<evidence type="ECO:0000256" key="3">
    <source>
        <dbReference type="ARBA" id="ARBA00022692"/>
    </source>
</evidence>
<keyword evidence="4" id="KW-0479">Metal-binding</keyword>
<evidence type="ECO:0000256" key="9">
    <source>
        <dbReference type="ARBA" id="ARBA00022989"/>
    </source>
</evidence>
<protein>
    <submittedName>
        <fullName evidence="13">Cation-transporting ATPase 13A1</fullName>
    </submittedName>
</protein>
<dbReference type="SUPFAM" id="SSF81660">
    <property type="entry name" value="Metal cation-transporting ATPase, ATP-binding domain N"/>
    <property type="match status" value="1"/>
</dbReference>
<evidence type="ECO:0000313" key="13">
    <source>
        <dbReference type="EMBL" id="OAG31220.1"/>
    </source>
</evidence>
<dbReference type="GO" id="GO:0046872">
    <property type="term" value="F:metal ion binding"/>
    <property type="evidence" value="ECO:0007669"/>
    <property type="project" value="UniProtKB-KW"/>
</dbReference>
<dbReference type="PANTHER" id="PTHR45630">
    <property type="entry name" value="CATION-TRANSPORTING ATPASE-RELATED"/>
    <property type="match status" value="1"/>
</dbReference>
<gene>
    <name evidence="13" type="ORF">NEDG_01633</name>
</gene>
<dbReference type="VEuPathDB" id="MicrosporidiaDB:NEDG_01633"/>
<evidence type="ECO:0000313" key="14">
    <source>
        <dbReference type="Proteomes" id="UP000185944"/>
    </source>
</evidence>
<feature type="transmembrane region" description="Helical" evidence="11">
    <location>
        <begin position="847"/>
        <end position="864"/>
    </location>
</feature>
<dbReference type="PRINTS" id="PR00119">
    <property type="entry name" value="CATATPASE"/>
</dbReference>
<dbReference type="Gene3D" id="2.70.150.10">
    <property type="entry name" value="Calcium-transporting ATPase, cytoplasmic transduction domain A"/>
    <property type="match status" value="1"/>
</dbReference>
<feature type="transmembrane region" description="Helical" evidence="11">
    <location>
        <begin position="217"/>
        <end position="234"/>
    </location>
</feature>
<evidence type="ECO:0000259" key="12">
    <source>
        <dbReference type="Pfam" id="PF00122"/>
    </source>
</evidence>
<dbReference type="SUPFAM" id="SSF81653">
    <property type="entry name" value="Calcium ATPase, transduction domain A"/>
    <property type="match status" value="1"/>
</dbReference>
<keyword evidence="9 11" id="KW-1133">Transmembrane helix</keyword>
<evidence type="ECO:0000256" key="8">
    <source>
        <dbReference type="ARBA" id="ARBA00022967"/>
    </source>
</evidence>
<keyword evidence="6" id="KW-0067">ATP-binding</keyword>
<dbReference type="InterPro" id="IPR006544">
    <property type="entry name" value="P-type_TPase_V"/>
</dbReference>
<name>A0A177EIJ5_9MICR</name>
<comment type="subcellular location">
    <subcellularLocation>
        <location evidence="1">Membrane</location>
        <topology evidence="1">Multi-pass membrane protein</topology>
    </subcellularLocation>
</comment>
<dbReference type="Proteomes" id="UP000185944">
    <property type="component" value="Unassembled WGS sequence"/>
</dbReference>
<feature type="transmembrane region" description="Helical" evidence="11">
    <location>
        <begin position="12"/>
        <end position="30"/>
    </location>
</feature>
<dbReference type="SUPFAM" id="SSF56784">
    <property type="entry name" value="HAD-like"/>
    <property type="match status" value="1"/>
</dbReference>
<dbReference type="NCBIfam" id="TIGR01494">
    <property type="entry name" value="ATPase_P-type"/>
    <property type="match status" value="1"/>
</dbReference>
<dbReference type="GO" id="GO:0016020">
    <property type="term" value="C:membrane"/>
    <property type="evidence" value="ECO:0007669"/>
    <property type="project" value="UniProtKB-SubCell"/>
</dbReference>
<evidence type="ECO:0000256" key="4">
    <source>
        <dbReference type="ARBA" id="ARBA00022723"/>
    </source>
</evidence>
<keyword evidence="8" id="KW-1278">Translocase</keyword>
<dbReference type="SFLD" id="SFLDF00027">
    <property type="entry name" value="p-type_atpase"/>
    <property type="match status" value="1"/>
</dbReference>
<feature type="transmembrane region" description="Helical" evidence="11">
    <location>
        <begin position="959"/>
        <end position="979"/>
    </location>
</feature>
<keyword evidence="3 11" id="KW-0812">Transmembrane</keyword>
<feature type="domain" description="P-type ATPase A" evidence="12">
    <location>
        <begin position="248"/>
        <end position="364"/>
    </location>
</feature>
<dbReference type="RefSeq" id="XP_067544941.1">
    <property type="nucleotide sequence ID" value="XM_067689051.1"/>
</dbReference>
<dbReference type="InterPro" id="IPR008250">
    <property type="entry name" value="ATPase_P-typ_transduc_dom_A_sf"/>
</dbReference>
<dbReference type="GO" id="GO:0005524">
    <property type="term" value="F:ATP binding"/>
    <property type="evidence" value="ECO:0007669"/>
    <property type="project" value="UniProtKB-KW"/>
</dbReference>
<dbReference type="GO" id="GO:0019829">
    <property type="term" value="F:ATPase-coupled monoatomic cation transmembrane transporter activity"/>
    <property type="evidence" value="ECO:0007669"/>
    <property type="project" value="TreeGrafter"/>
</dbReference>
<dbReference type="SUPFAM" id="SSF81665">
    <property type="entry name" value="Calcium ATPase, transmembrane domain M"/>
    <property type="match status" value="1"/>
</dbReference>
<dbReference type="OrthoDB" id="48943at2759"/>
<dbReference type="InterPro" id="IPR059000">
    <property type="entry name" value="ATPase_P-type_domA"/>
</dbReference>
<feature type="transmembrane region" description="Helical" evidence="11">
    <location>
        <begin position="42"/>
        <end position="65"/>
    </location>
</feature>
<dbReference type="InterPro" id="IPR023298">
    <property type="entry name" value="ATPase_P-typ_TM_dom_sf"/>
</dbReference>
<evidence type="ECO:0000256" key="2">
    <source>
        <dbReference type="ARBA" id="ARBA00006000"/>
    </source>
</evidence>
<organism evidence="13 14">
    <name type="scientific">Nematocida displodere</name>
    <dbReference type="NCBI Taxonomy" id="1805483"/>
    <lineage>
        <taxon>Eukaryota</taxon>
        <taxon>Fungi</taxon>
        <taxon>Fungi incertae sedis</taxon>
        <taxon>Microsporidia</taxon>
        <taxon>Nematocida</taxon>
    </lineage>
</organism>
<keyword evidence="14" id="KW-1185">Reference proteome</keyword>
<dbReference type="EMBL" id="LTDL01000021">
    <property type="protein sequence ID" value="OAG31220.1"/>
    <property type="molecule type" value="Genomic_DNA"/>
</dbReference>
<keyword evidence="5" id="KW-0547">Nucleotide-binding</keyword>
<keyword evidence="7" id="KW-0460">Magnesium</keyword>
<evidence type="ECO:0000256" key="5">
    <source>
        <dbReference type="ARBA" id="ARBA00022741"/>
    </source>
</evidence>
<reference evidence="13 14" key="1">
    <citation type="submission" date="2016-02" db="EMBL/GenBank/DDBJ databases">
        <title>Discovery of a natural microsporidian pathogen with a broad tissue tropism in Caenorhabditis elegans.</title>
        <authorList>
            <person name="Luallen R.J."/>
            <person name="Reinke A.W."/>
            <person name="Tong L."/>
            <person name="Botts M.R."/>
            <person name="Felix M.-A."/>
            <person name="Troemel E.R."/>
        </authorList>
    </citation>
    <scope>NUCLEOTIDE SEQUENCE [LARGE SCALE GENOMIC DNA]</scope>
    <source>
        <strain evidence="13 14">JUm2807</strain>
    </source>
</reference>
<feature type="transmembrane region" description="Helical" evidence="11">
    <location>
        <begin position="378"/>
        <end position="397"/>
    </location>
</feature>
<evidence type="ECO:0000256" key="10">
    <source>
        <dbReference type="ARBA" id="ARBA00023136"/>
    </source>
</evidence>
<comment type="caution">
    <text evidence="13">The sequence shown here is derived from an EMBL/GenBank/DDBJ whole genome shotgun (WGS) entry which is preliminary data.</text>
</comment>
<dbReference type="STRING" id="1805483.A0A177EIJ5"/>
<keyword evidence="10 11" id="KW-0472">Membrane</keyword>
<dbReference type="GeneID" id="93647983"/>
<evidence type="ECO:0000256" key="7">
    <source>
        <dbReference type="ARBA" id="ARBA00022842"/>
    </source>
</evidence>
<dbReference type="InterPro" id="IPR023299">
    <property type="entry name" value="ATPase_P-typ_cyto_dom_N"/>
</dbReference>
<dbReference type="SFLD" id="SFLDS00003">
    <property type="entry name" value="Haloacid_Dehalogenase"/>
    <property type="match status" value="1"/>
</dbReference>